<dbReference type="PANTHER" id="PTHR24221:SF654">
    <property type="entry name" value="ATP-BINDING CASSETTE SUB-FAMILY B MEMBER 6"/>
    <property type="match status" value="1"/>
</dbReference>
<sequence length="601" mass="62710">MTSTATHIAPAALRTAAGGEATRWVAARCREVPWLTAATVLTTVAGAALQVLPVLLLGRVVDGVVDGDGRSVLVTTGILMGAAALLGAAATAVSTYLVGRLGADLLARLREAAVRAVLGMPSARIEQVGRGDVLSRVGDDVAVLSKGIRTAVPTVFSAGVLVAIATVGMFGLDWRLGLAGAGALPAYALALRWYLPRSAPLYQRQRVAQADRAQALISGLNGIDTVRAYRLEGAFREQVTARSWRVRDLGIDVFRIFGRFVGRENRAEFIGLVLILVVGYVLLETDAATLGDVSAAPLMFHRLFTPLGAIMFTFDEAQKSGASLTRLVGVLGEPSEDRLVGHASAASDVSEGSTDVAEYPVTVQGLTFSYPGEEDPVLCDVSLTIPAGCSLALVGATGAGKSTLAALIAGIGRPQTGSVRVGSEDLADMDEADARALVSILTQETHVFSGPLADDLRLAAPRATDAELLDALRTVGAGDWVSALPDGLATTVGEGGERLDVTKVAQIALARLVLNRAPVVVLDESTAEAGSEGAAELERSVRAACSGRTTLFVAHRLTQAMAADRIAVLDEGRVVEQGTHEELVALGGRYARLWRAWREGS</sequence>
<dbReference type="InterPro" id="IPR011527">
    <property type="entry name" value="ABC1_TM_dom"/>
</dbReference>
<evidence type="ECO:0000256" key="4">
    <source>
        <dbReference type="ARBA" id="ARBA00022519"/>
    </source>
</evidence>
<evidence type="ECO:0000259" key="11">
    <source>
        <dbReference type="PROSITE" id="PS50893"/>
    </source>
</evidence>
<evidence type="ECO:0000256" key="8">
    <source>
        <dbReference type="ARBA" id="ARBA00022989"/>
    </source>
</evidence>
<dbReference type="SMART" id="SM00382">
    <property type="entry name" value="AAA"/>
    <property type="match status" value="1"/>
</dbReference>
<evidence type="ECO:0000256" key="5">
    <source>
        <dbReference type="ARBA" id="ARBA00022692"/>
    </source>
</evidence>
<dbReference type="Gene3D" id="1.20.1560.10">
    <property type="entry name" value="ABC transporter type 1, transmembrane domain"/>
    <property type="match status" value="1"/>
</dbReference>
<dbReference type="PANTHER" id="PTHR24221">
    <property type="entry name" value="ATP-BINDING CASSETTE SUB-FAMILY B"/>
    <property type="match status" value="1"/>
</dbReference>
<evidence type="ECO:0000256" key="10">
    <source>
        <dbReference type="SAM" id="Phobius"/>
    </source>
</evidence>
<feature type="domain" description="ABC transmembrane type-1" evidence="12">
    <location>
        <begin position="37"/>
        <end position="319"/>
    </location>
</feature>
<dbReference type="SUPFAM" id="SSF52540">
    <property type="entry name" value="P-loop containing nucleoside triphosphate hydrolases"/>
    <property type="match status" value="1"/>
</dbReference>
<proteinExistence type="predicted"/>
<organism evidence="13">
    <name type="scientific">Streptomyces sp. NBC_01401</name>
    <dbReference type="NCBI Taxonomy" id="2903854"/>
    <lineage>
        <taxon>Bacteria</taxon>
        <taxon>Bacillati</taxon>
        <taxon>Actinomycetota</taxon>
        <taxon>Actinomycetes</taxon>
        <taxon>Kitasatosporales</taxon>
        <taxon>Streptomycetaceae</taxon>
        <taxon>Streptomyces</taxon>
    </lineage>
</organism>
<protein>
    <submittedName>
        <fullName evidence="13">ABC transporter ATP-binding protein/permease</fullName>
    </submittedName>
</protein>
<keyword evidence="2" id="KW-0813">Transport</keyword>
<name>A0AAU3GKR2_9ACTN</name>
<evidence type="ECO:0000256" key="7">
    <source>
        <dbReference type="ARBA" id="ARBA00022840"/>
    </source>
</evidence>
<evidence type="ECO:0000259" key="12">
    <source>
        <dbReference type="PROSITE" id="PS50929"/>
    </source>
</evidence>
<reference evidence="13" key="1">
    <citation type="submission" date="2022-10" db="EMBL/GenBank/DDBJ databases">
        <title>The complete genomes of actinobacterial strains from the NBC collection.</title>
        <authorList>
            <person name="Joergensen T.S."/>
            <person name="Alvarez Arevalo M."/>
            <person name="Sterndorff E.B."/>
            <person name="Faurdal D."/>
            <person name="Vuksanovic O."/>
            <person name="Mourched A.-S."/>
            <person name="Charusanti P."/>
            <person name="Shaw S."/>
            <person name="Blin K."/>
            <person name="Weber T."/>
        </authorList>
    </citation>
    <scope>NUCLEOTIDE SEQUENCE</scope>
    <source>
        <strain evidence="13">NBC_01401</strain>
    </source>
</reference>
<feature type="transmembrane region" description="Helical" evidence="10">
    <location>
        <begin position="176"/>
        <end position="195"/>
    </location>
</feature>
<feature type="transmembrane region" description="Helical" evidence="10">
    <location>
        <begin position="32"/>
        <end position="52"/>
    </location>
</feature>
<dbReference type="GO" id="GO:0005524">
    <property type="term" value="F:ATP binding"/>
    <property type="evidence" value="ECO:0007669"/>
    <property type="project" value="UniProtKB-KW"/>
</dbReference>
<dbReference type="CDD" id="cd07346">
    <property type="entry name" value="ABC_6TM_exporters"/>
    <property type="match status" value="1"/>
</dbReference>
<dbReference type="GO" id="GO:0140359">
    <property type="term" value="F:ABC-type transporter activity"/>
    <property type="evidence" value="ECO:0007669"/>
    <property type="project" value="InterPro"/>
</dbReference>
<evidence type="ECO:0000256" key="2">
    <source>
        <dbReference type="ARBA" id="ARBA00022448"/>
    </source>
</evidence>
<keyword evidence="3" id="KW-1003">Cell membrane</keyword>
<keyword evidence="5 10" id="KW-0812">Transmembrane</keyword>
<dbReference type="InterPro" id="IPR003593">
    <property type="entry name" value="AAA+_ATPase"/>
</dbReference>
<dbReference type="EMBL" id="CP109535">
    <property type="protein sequence ID" value="WTY93552.1"/>
    <property type="molecule type" value="Genomic_DNA"/>
</dbReference>
<gene>
    <name evidence="13" type="ORF">OG626_00975</name>
</gene>
<dbReference type="GO" id="GO:0034040">
    <property type="term" value="F:ATPase-coupled lipid transmembrane transporter activity"/>
    <property type="evidence" value="ECO:0007669"/>
    <property type="project" value="TreeGrafter"/>
</dbReference>
<keyword evidence="4" id="KW-0997">Cell inner membrane</keyword>
<dbReference type="InterPro" id="IPR039421">
    <property type="entry name" value="Type_1_exporter"/>
</dbReference>
<dbReference type="GO" id="GO:0016887">
    <property type="term" value="F:ATP hydrolysis activity"/>
    <property type="evidence" value="ECO:0007669"/>
    <property type="project" value="InterPro"/>
</dbReference>
<feature type="transmembrane region" description="Helical" evidence="10">
    <location>
        <begin position="72"/>
        <end position="98"/>
    </location>
</feature>
<dbReference type="InterPro" id="IPR003439">
    <property type="entry name" value="ABC_transporter-like_ATP-bd"/>
</dbReference>
<accession>A0AAU3GKR2</accession>
<keyword evidence="6" id="KW-0547">Nucleotide-binding</keyword>
<evidence type="ECO:0000313" key="13">
    <source>
        <dbReference type="EMBL" id="WTY93552.1"/>
    </source>
</evidence>
<dbReference type="Gene3D" id="3.40.50.300">
    <property type="entry name" value="P-loop containing nucleotide triphosphate hydrolases"/>
    <property type="match status" value="1"/>
</dbReference>
<dbReference type="Pfam" id="PF00005">
    <property type="entry name" value="ABC_tran"/>
    <property type="match status" value="1"/>
</dbReference>
<dbReference type="InterPro" id="IPR027417">
    <property type="entry name" value="P-loop_NTPase"/>
</dbReference>
<feature type="transmembrane region" description="Helical" evidence="10">
    <location>
        <begin position="151"/>
        <end position="170"/>
    </location>
</feature>
<dbReference type="GO" id="GO:0005886">
    <property type="term" value="C:plasma membrane"/>
    <property type="evidence" value="ECO:0007669"/>
    <property type="project" value="UniProtKB-SubCell"/>
</dbReference>
<dbReference type="InterPro" id="IPR036640">
    <property type="entry name" value="ABC1_TM_sf"/>
</dbReference>
<comment type="subcellular location">
    <subcellularLocation>
        <location evidence="1">Cell membrane</location>
        <topology evidence="1">Multi-pass membrane protein</topology>
    </subcellularLocation>
</comment>
<dbReference type="PROSITE" id="PS50929">
    <property type="entry name" value="ABC_TM1F"/>
    <property type="match status" value="1"/>
</dbReference>
<keyword evidence="7 13" id="KW-0067">ATP-binding</keyword>
<dbReference type="SUPFAM" id="SSF90123">
    <property type="entry name" value="ABC transporter transmembrane region"/>
    <property type="match status" value="1"/>
</dbReference>
<dbReference type="FunFam" id="3.40.50.300:FF:001001">
    <property type="entry name" value="Multidrug ABC transporter ATP-binding protein"/>
    <property type="match status" value="1"/>
</dbReference>
<evidence type="ECO:0000256" key="1">
    <source>
        <dbReference type="ARBA" id="ARBA00004651"/>
    </source>
</evidence>
<keyword evidence="9 10" id="KW-0472">Membrane</keyword>
<dbReference type="Pfam" id="PF00664">
    <property type="entry name" value="ABC_membrane"/>
    <property type="match status" value="1"/>
</dbReference>
<feature type="domain" description="ABC transporter" evidence="11">
    <location>
        <begin position="361"/>
        <end position="596"/>
    </location>
</feature>
<feature type="transmembrane region" description="Helical" evidence="10">
    <location>
        <begin position="267"/>
        <end position="283"/>
    </location>
</feature>
<dbReference type="PROSITE" id="PS50893">
    <property type="entry name" value="ABC_TRANSPORTER_2"/>
    <property type="match status" value="1"/>
</dbReference>
<evidence type="ECO:0000256" key="3">
    <source>
        <dbReference type="ARBA" id="ARBA00022475"/>
    </source>
</evidence>
<keyword evidence="8 10" id="KW-1133">Transmembrane helix</keyword>
<dbReference type="AlphaFoldDB" id="A0AAU3GKR2"/>
<evidence type="ECO:0000256" key="6">
    <source>
        <dbReference type="ARBA" id="ARBA00022741"/>
    </source>
</evidence>
<evidence type="ECO:0000256" key="9">
    <source>
        <dbReference type="ARBA" id="ARBA00023136"/>
    </source>
</evidence>